<accession>A0A0A2WJG7</accession>
<dbReference type="AlphaFoldDB" id="A0A0A2WJG7"/>
<sequence>MRGCARPRTVSFGRPGPTGRPVSDTRSSNPAHPSGVSDKARPRDAPSTLCPSVQGPAWYPLRPLRQLAQVVLNSPASHRGQKSRIARRRCCPNAPSRT</sequence>
<evidence type="ECO:0000256" key="1">
    <source>
        <dbReference type="SAM" id="MobiDB-lite"/>
    </source>
</evidence>
<feature type="compositionally biased region" description="Basic residues" evidence="1">
    <location>
        <begin position="79"/>
        <end position="90"/>
    </location>
</feature>
<comment type="caution">
    <text evidence="2">The sequence shown here is derived from an EMBL/GenBank/DDBJ whole genome shotgun (WGS) entry which is preliminary data.</text>
</comment>
<evidence type="ECO:0000313" key="3">
    <source>
        <dbReference type="Proteomes" id="UP000030518"/>
    </source>
</evidence>
<gene>
    <name evidence="2" type="ORF">LF41_401</name>
</gene>
<name>A0A0A2WJG7_9GAMM</name>
<feature type="region of interest" description="Disordered" evidence="1">
    <location>
        <begin position="73"/>
        <end position="98"/>
    </location>
</feature>
<dbReference type="Proteomes" id="UP000030518">
    <property type="component" value="Unassembled WGS sequence"/>
</dbReference>
<proteinExistence type="predicted"/>
<dbReference type="EMBL" id="JRKJ01000016">
    <property type="protein sequence ID" value="KGQ18867.1"/>
    <property type="molecule type" value="Genomic_DNA"/>
</dbReference>
<keyword evidence="3" id="KW-1185">Reference proteome</keyword>
<reference evidence="2 3" key="1">
    <citation type="submission" date="2014-09" db="EMBL/GenBank/DDBJ databases">
        <title>Genome sequences of Lysobacter dokdonensis DS-58.</title>
        <authorList>
            <person name="Kim J.F."/>
            <person name="Kwak M.-J."/>
        </authorList>
    </citation>
    <scope>NUCLEOTIDE SEQUENCE [LARGE SCALE GENOMIC DNA]</scope>
    <source>
        <strain evidence="2 3">DS-58</strain>
    </source>
</reference>
<feature type="region of interest" description="Disordered" evidence="1">
    <location>
        <begin position="1"/>
        <end position="51"/>
    </location>
</feature>
<dbReference type="PATRIC" id="fig|1300345.3.peg.2075"/>
<organism evidence="2 3">
    <name type="scientific">Lysobacter dokdonensis DS-58</name>
    <dbReference type="NCBI Taxonomy" id="1300345"/>
    <lineage>
        <taxon>Bacteria</taxon>
        <taxon>Pseudomonadati</taxon>
        <taxon>Pseudomonadota</taxon>
        <taxon>Gammaproteobacteria</taxon>
        <taxon>Lysobacterales</taxon>
        <taxon>Lysobacteraceae</taxon>
        <taxon>Noviluteimonas</taxon>
    </lineage>
</organism>
<protein>
    <submittedName>
        <fullName evidence="2">Uncharacterized protein</fullName>
    </submittedName>
</protein>
<dbReference type="STRING" id="1300345.LF41_401"/>
<evidence type="ECO:0000313" key="2">
    <source>
        <dbReference type="EMBL" id="KGQ18867.1"/>
    </source>
</evidence>